<reference evidence="1" key="1">
    <citation type="journal article" date="2014" name="Int. J. Syst. Evol. Microbiol.">
        <title>Complete genome sequence of Corynebacterium casei LMG S-19264T (=DSM 44701T), isolated from a smear-ripened cheese.</title>
        <authorList>
            <consortium name="US DOE Joint Genome Institute (JGI-PGF)"/>
            <person name="Walter F."/>
            <person name="Albersmeier A."/>
            <person name="Kalinowski J."/>
            <person name="Ruckert C."/>
        </authorList>
    </citation>
    <scope>NUCLEOTIDE SEQUENCE</scope>
    <source>
        <strain evidence="1">NBRC 110071</strain>
    </source>
</reference>
<gene>
    <name evidence="1" type="ORF">GCM10007876_24730</name>
</gene>
<dbReference type="RefSeq" id="WP_284381812.1">
    <property type="nucleotide sequence ID" value="NZ_BSNM01000014.1"/>
</dbReference>
<proteinExistence type="predicted"/>
<protein>
    <recommendedName>
        <fullName evidence="3">DUF1963 domain-containing protein</fullName>
    </recommendedName>
</protein>
<reference evidence="1" key="2">
    <citation type="submission" date="2023-01" db="EMBL/GenBank/DDBJ databases">
        <title>Draft genome sequence of Litoribrevibacter albus strain NBRC 110071.</title>
        <authorList>
            <person name="Sun Q."/>
            <person name="Mori K."/>
        </authorList>
    </citation>
    <scope>NUCLEOTIDE SEQUENCE</scope>
    <source>
        <strain evidence="1">NBRC 110071</strain>
    </source>
</reference>
<evidence type="ECO:0000313" key="2">
    <source>
        <dbReference type="Proteomes" id="UP001161389"/>
    </source>
</evidence>
<dbReference type="Proteomes" id="UP001161389">
    <property type="component" value="Unassembled WGS sequence"/>
</dbReference>
<dbReference type="AlphaFoldDB" id="A0AA37W8G6"/>
<dbReference type="SUPFAM" id="SSF103032">
    <property type="entry name" value="Hypothetical protein YwqG"/>
    <property type="match status" value="1"/>
</dbReference>
<evidence type="ECO:0008006" key="3">
    <source>
        <dbReference type="Google" id="ProtNLM"/>
    </source>
</evidence>
<name>A0AA37W8G6_9GAMM</name>
<keyword evidence="2" id="KW-1185">Reference proteome</keyword>
<sequence length="232" mass="26930">MKSRKEQVAVPNVLKAFEAELVEAQREYVSIEAEPLDCKRTDDPLKLTQSKFLGLPFFPSGGVLQLFFPADEWWDMGSEKVIYHSEEDLKKTPIFDFSFIDAGLYDELPVSSIHKLSFKKAIDTGCSEDSQFSIMFGTKDYWDFEDDLNEEEQKEFDEYFSSTGHKIGGYGDFTQSDPRDYRPNQKNDIQLLQIDVDDYIMFGDSSVGHLFIRLGDLEARKFENAWFYWDCC</sequence>
<accession>A0AA37W8G6</accession>
<dbReference type="EMBL" id="BSNM01000014">
    <property type="protein sequence ID" value="GLQ31994.1"/>
    <property type="molecule type" value="Genomic_DNA"/>
</dbReference>
<evidence type="ECO:0000313" key="1">
    <source>
        <dbReference type="EMBL" id="GLQ31994.1"/>
    </source>
</evidence>
<dbReference type="PANTHER" id="PTHR36436:SF6">
    <property type="entry name" value="SLL5081 PROTEIN"/>
    <property type="match status" value="1"/>
</dbReference>
<dbReference type="InterPro" id="IPR015315">
    <property type="entry name" value="DUF1963"/>
</dbReference>
<dbReference type="Pfam" id="PF09234">
    <property type="entry name" value="DUF1963"/>
    <property type="match status" value="1"/>
</dbReference>
<dbReference type="PANTHER" id="PTHR36436">
    <property type="entry name" value="SLL5081 PROTEIN"/>
    <property type="match status" value="1"/>
</dbReference>
<dbReference type="Gene3D" id="2.30.320.10">
    <property type="entry name" value="YwqG-like"/>
    <property type="match status" value="1"/>
</dbReference>
<dbReference type="InterPro" id="IPR035948">
    <property type="entry name" value="YwqG-like_sf"/>
</dbReference>
<comment type="caution">
    <text evidence="1">The sequence shown here is derived from an EMBL/GenBank/DDBJ whole genome shotgun (WGS) entry which is preliminary data.</text>
</comment>
<organism evidence="1 2">
    <name type="scientific">Litoribrevibacter albus</name>
    <dbReference type="NCBI Taxonomy" id="1473156"/>
    <lineage>
        <taxon>Bacteria</taxon>
        <taxon>Pseudomonadati</taxon>
        <taxon>Pseudomonadota</taxon>
        <taxon>Gammaproteobacteria</taxon>
        <taxon>Oceanospirillales</taxon>
        <taxon>Oceanospirillaceae</taxon>
        <taxon>Litoribrevibacter</taxon>
    </lineage>
</organism>